<gene>
    <name evidence="6" type="ORF">HCN56_21630</name>
</gene>
<dbReference type="PANTHER" id="PTHR43398:SF1">
    <property type="entry name" value="DOLICHOL-PHOSPHATE MANNOSYLTRANSFERASE SUBUNIT 1"/>
    <property type="match status" value="1"/>
</dbReference>
<feature type="region of interest" description="Disordered" evidence="4">
    <location>
        <begin position="296"/>
        <end position="339"/>
    </location>
</feature>
<dbReference type="FunFam" id="3.90.550.10:FF:000122">
    <property type="entry name" value="Dolichol-phosphate mannosyltransferase subunit 1"/>
    <property type="match status" value="1"/>
</dbReference>
<keyword evidence="2" id="KW-0328">Glycosyltransferase</keyword>
<comment type="similarity">
    <text evidence="1">Belongs to the glycosyltransferase 2 family.</text>
</comment>
<evidence type="ECO:0000313" key="7">
    <source>
        <dbReference type="Proteomes" id="UP000578686"/>
    </source>
</evidence>
<dbReference type="GO" id="GO:0009247">
    <property type="term" value="P:glycolipid biosynthetic process"/>
    <property type="evidence" value="ECO:0007669"/>
    <property type="project" value="TreeGrafter"/>
</dbReference>
<dbReference type="InterPro" id="IPR039528">
    <property type="entry name" value="DPM1-like"/>
</dbReference>
<sequence length="339" mass="36129">MESARTTTGTGTTQLPGWAGAAVPLAGRPARRRPLVLPAEWAATPLTVVMPTYDEALTLTVVADALLALPLPGLRLLVVDDASPDGTGQLAERLALRHNTPGRPWRMAVLHRPEKAGLGRAYAAGMRWALAEQGTGYVLQMDADGSHPVVAVPELLGVAHSLGAGLVVGSRYVPGGALSTRWGLHRRLLSGCGNRYAQTVLGSRVRDLTGGFNLWGVETLRQLRPATAGSTGYAFQVELKHRALRAGARAVEVPITFAERRAGVSKMSLAVQAEAAFLPWRLRLRDLRELRDPGEVRAVRDPAGPGGAHRRWPDGARAADAPTHGPQAVRRSPHRTAAP</sequence>
<accession>A0A7X6D4V7</accession>
<keyword evidence="3" id="KW-0808">Transferase</keyword>
<evidence type="ECO:0000256" key="4">
    <source>
        <dbReference type="SAM" id="MobiDB-lite"/>
    </source>
</evidence>
<dbReference type="Pfam" id="PF00535">
    <property type="entry name" value="Glycos_transf_2"/>
    <property type="match status" value="1"/>
</dbReference>
<comment type="caution">
    <text evidence="6">The sequence shown here is derived from an EMBL/GenBank/DDBJ whole genome shotgun (WGS) entry which is preliminary data.</text>
</comment>
<dbReference type="EMBL" id="JAAVJD010000245">
    <property type="protein sequence ID" value="NJQ08110.1"/>
    <property type="molecule type" value="Genomic_DNA"/>
</dbReference>
<evidence type="ECO:0000256" key="1">
    <source>
        <dbReference type="ARBA" id="ARBA00006739"/>
    </source>
</evidence>
<keyword evidence="7" id="KW-1185">Reference proteome</keyword>
<organism evidence="6 7">
    <name type="scientific">Streptomyces lonarensis</name>
    <dbReference type="NCBI Taxonomy" id="700599"/>
    <lineage>
        <taxon>Bacteria</taxon>
        <taxon>Bacillati</taxon>
        <taxon>Actinomycetota</taxon>
        <taxon>Actinomycetes</taxon>
        <taxon>Kitasatosporales</taxon>
        <taxon>Streptomycetaceae</taxon>
        <taxon>Streptomyces</taxon>
    </lineage>
</organism>
<dbReference type="GO" id="GO:0016020">
    <property type="term" value="C:membrane"/>
    <property type="evidence" value="ECO:0007669"/>
    <property type="project" value="GOC"/>
</dbReference>
<dbReference type="Proteomes" id="UP000578686">
    <property type="component" value="Unassembled WGS sequence"/>
</dbReference>
<dbReference type="AlphaFoldDB" id="A0A7X6D4V7"/>
<feature type="region of interest" description="Disordered" evidence="4">
    <location>
        <begin position="1"/>
        <end position="20"/>
    </location>
</feature>
<evidence type="ECO:0000256" key="2">
    <source>
        <dbReference type="ARBA" id="ARBA00022676"/>
    </source>
</evidence>
<dbReference type="InterPro" id="IPR001173">
    <property type="entry name" value="Glyco_trans_2-like"/>
</dbReference>
<dbReference type="Gene3D" id="3.90.550.10">
    <property type="entry name" value="Spore Coat Polysaccharide Biosynthesis Protein SpsA, Chain A"/>
    <property type="match status" value="1"/>
</dbReference>
<feature type="domain" description="Glycosyltransferase 2-like" evidence="5">
    <location>
        <begin position="47"/>
        <end position="214"/>
    </location>
</feature>
<dbReference type="GO" id="GO:0004582">
    <property type="term" value="F:dolichyl-phosphate beta-D-mannosyltransferase activity"/>
    <property type="evidence" value="ECO:0007669"/>
    <property type="project" value="InterPro"/>
</dbReference>
<dbReference type="CDD" id="cd06442">
    <property type="entry name" value="DPM1_like"/>
    <property type="match status" value="1"/>
</dbReference>
<dbReference type="InterPro" id="IPR029044">
    <property type="entry name" value="Nucleotide-diphossugar_trans"/>
</dbReference>
<name>A0A7X6D4V7_9ACTN</name>
<dbReference type="SUPFAM" id="SSF53448">
    <property type="entry name" value="Nucleotide-diphospho-sugar transferases"/>
    <property type="match status" value="1"/>
</dbReference>
<evidence type="ECO:0000256" key="3">
    <source>
        <dbReference type="ARBA" id="ARBA00022679"/>
    </source>
</evidence>
<reference evidence="6 7" key="1">
    <citation type="submission" date="2020-03" db="EMBL/GenBank/DDBJ databases">
        <title>Draft genome of Streptomyces sp. ventii, isolated from the Axial Seamount in the Pacific Ocean, and resequencing of the two type strains Streptomyces lonarensis strain NCL 716 and Streptomyces bohaiensis strain 11A07.</title>
        <authorList>
            <person name="Loughran R.M."/>
            <person name="Pfannmuller K.M."/>
            <person name="Wasson B.J."/>
            <person name="Deadmond M.C."/>
            <person name="Paddock B.E."/>
            <person name="Koyack M.J."/>
            <person name="Gallegos D.A."/>
            <person name="Mitchell E.A."/>
            <person name="Ushijima B."/>
            <person name="Saw J.H."/>
            <person name="Mcphail K.L."/>
            <person name="Videau P."/>
        </authorList>
    </citation>
    <scope>NUCLEOTIDE SEQUENCE [LARGE SCALE GENOMIC DNA]</scope>
    <source>
        <strain evidence="6 7">NCL716</strain>
    </source>
</reference>
<evidence type="ECO:0000259" key="5">
    <source>
        <dbReference type="Pfam" id="PF00535"/>
    </source>
</evidence>
<dbReference type="PANTHER" id="PTHR43398">
    <property type="entry name" value="DOLICHOL-PHOSPHATE MANNOSYLTRANSFERASE SUBUNIT 1"/>
    <property type="match status" value="1"/>
</dbReference>
<protein>
    <submittedName>
        <fullName evidence="6">Polyprenol monophosphomannose synthase</fullName>
    </submittedName>
</protein>
<evidence type="ECO:0000313" key="6">
    <source>
        <dbReference type="EMBL" id="NJQ08110.1"/>
    </source>
</evidence>
<dbReference type="RefSeq" id="WP_167973676.1">
    <property type="nucleotide sequence ID" value="NZ_BHZG01000239.1"/>
</dbReference>
<proteinExistence type="inferred from homology"/>